<dbReference type="Pfam" id="PF00725">
    <property type="entry name" value="3HCDH"/>
    <property type="match status" value="1"/>
</dbReference>
<keyword evidence="7 16" id="KW-0560">Oxidoreductase</keyword>
<comment type="catalytic activity">
    <reaction evidence="12">
        <text>a (3S)-3-hydroxyacyl-CoA + NAD(+) = a 3-oxoacyl-CoA + NADH + H(+)</text>
        <dbReference type="Rhea" id="RHEA:22432"/>
        <dbReference type="ChEBI" id="CHEBI:15378"/>
        <dbReference type="ChEBI" id="CHEBI:57318"/>
        <dbReference type="ChEBI" id="CHEBI:57540"/>
        <dbReference type="ChEBI" id="CHEBI:57945"/>
        <dbReference type="ChEBI" id="CHEBI:90726"/>
        <dbReference type="EC" id="1.1.1.35"/>
    </reaction>
</comment>
<dbReference type="InterPro" id="IPR006108">
    <property type="entry name" value="3HC_DH_C"/>
</dbReference>
<dbReference type="Proteomes" id="UP001251857">
    <property type="component" value="Unassembled WGS sequence"/>
</dbReference>
<evidence type="ECO:0000313" key="17">
    <source>
        <dbReference type="Proteomes" id="UP001251857"/>
    </source>
</evidence>
<comment type="similarity">
    <text evidence="3">In the N-terminal section; belongs to the enoyl-CoA hydratase/isomerase family.</text>
</comment>
<proteinExistence type="inferred from homology"/>
<gene>
    <name evidence="16" type="primary">fadJ</name>
    <name evidence="16" type="ORF">RM532_02885</name>
</gene>
<dbReference type="InterPro" id="IPR008927">
    <property type="entry name" value="6-PGluconate_DH-like_C_sf"/>
</dbReference>
<keyword evidence="10 16" id="KW-0456">Lyase</keyword>
<dbReference type="Gene3D" id="1.10.1040.50">
    <property type="match status" value="1"/>
</dbReference>
<dbReference type="PANTHER" id="PTHR43612:SF3">
    <property type="entry name" value="TRIFUNCTIONAL ENZYME SUBUNIT ALPHA, MITOCHONDRIAL"/>
    <property type="match status" value="1"/>
</dbReference>
<comment type="similarity">
    <text evidence="2">In the central section; belongs to the 3-hydroxyacyl-CoA dehydrogenase family.</text>
</comment>
<feature type="domain" description="3-hydroxyacyl-CoA dehydrogenase NAD binding" evidence="15">
    <location>
        <begin position="327"/>
        <end position="506"/>
    </location>
</feature>
<dbReference type="PANTHER" id="PTHR43612">
    <property type="entry name" value="TRIFUNCTIONAL ENZYME SUBUNIT ALPHA"/>
    <property type="match status" value="1"/>
</dbReference>
<name>A0ABU3BX72_9GAMM</name>
<evidence type="ECO:0000256" key="9">
    <source>
        <dbReference type="ARBA" id="ARBA00023098"/>
    </source>
</evidence>
<evidence type="ECO:0000256" key="4">
    <source>
        <dbReference type="ARBA" id="ARBA00012076"/>
    </source>
</evidence>
<organism evidence="16 17">
    <name type="scientific">Spectribacter hydrogenoxidans</name>
    <dbReference type="NCBI Taxonomy" id="3075608"/>
    <lineage>
        <taxon>Bacteria</taxon>
        <taxon>Pseudomonadati</taxon>
        <taxon>Pseudomonadota</taxon>
        <taxon>Gammaproteobacteria</taxon>
        <taxon>Salinisphaerales</taxon>
        <taxon>Salinisphaeraceae</taxon>
        <taxon>Spectribacter</taxon>
    </lineage>
</organism>
<dbReference type="GO" id="GO:0004300">
    <property type="term" value="F:enoyl-CoA hydratase activity"/>
    <property type="evidence" value="ECO:0007669"/>
    <property type="project" value="UniProtKB-EC"/>
</dbReference>
<accession>A0ABU3BX72</accession>
<dbReference type="InterPro" id="IPR050136">
    <property type="entry name" value="FA_oxidation_alpha_subunit"/>
</dbReference>
<dbReference type="Gene3D" id="3.40.50.720">
    <property type="entry name" value="NAD(P)-binding Rossmann-like Domain"/>
    <property type="match status" value="1"/>
</dbReference>
<keyword evidence="8" id="KW-0520">NAD</keyword>
<evidence type="ECO:0000259" key="14">
    <source>
        <dbReference type="Pfam" id="PF00725"/>
    </source>
</evidence>
<evidence type="ECO:0000256" key="12">
    <source>
        <dbReference type="ARBA" id="ARBA00049556"/>
    </source>
</evidence>
<evidence type="ECO:0000256" key="8">
    <source>
        <dbReference type="ARBA" id="ARBA00023027"/>
    </source>
</evidence>
<keyword evidence="9" id="KW-0443">Lipid metabolism</keyword>
<dbReference type="InterPro" id="IPR018376">
    <property type="entry name" value="Enoyl-CoA_hyd/isom_CS"/>
</dbReference>
<dbReference type="Pfam" id="PF02737">
    <property type="entry name" value="3HCDH_N"/>
    <property type="match status" value="1"/>
</dbReference>
<dbReference type="SUPFAM" id="SSF51735">
    <property type="entry name" value="NAD(P)-binding Rossmann-fold domains"/>
    <property type="match status" value="1"/>
</dbReference>
<evidence type="ECO:0000256" key="10">
    <source>
        <dbReference type="ARBA" id="ARBA00023239"/>
    </source>
</evidence>
<sequence length="727" mass="77310">MASKQSTFDIEQRDDGVAVVRMDVPGEAHNVLKAEFAGEFEALFERLRTDTAIKAVVFASGKPGSFLAGADIKLFDNVATSEEVVALAEQCQGAFHQIADLKVPVVAAIDGACLGGGLELALACDARIAADTPKTLLGLPEVMLGLLPAGGGTQRLPALIGIAAALDLMLTGRQLRASRAKKAGILDKVVAPEALIDAAVAHALELAAGKRAKAGLWAGGVAGLQARVTGLALEDNPLGRRVLFSQARKKLRAQTKGNYPAPERIVDAIETGADRGFEAGYAAEARFFGELVFTSESRALRHVYRATEDLKKATFAPAGTEPRCVNKVGVLGAGLMGAGIATVTIDKAGLPVRLKDKDDDGLAAGIGHLRAHYARRVKRRAMSRFDADIALNRVTGTTSYRGFEDCDLVVEAVFEDLDLKHRMLADVEAHGRKDTIFASNTSSIPITDIAAGAKRPENVIGLHYFSPVEKMPLLEIIATDQTAPEVIAASAAFGKAQGKTVIVVNDGPGFYTTRILAPFLNEATRILAEGVGVQAIDKALTRYGFPVGPMTLLDEVGIDIGTKVGPILEKAFGERMAVPAESARMIEAGWLGRKAGKGFYDYEGRKKGGKRPVNTDLYGLMGVSGDATMDATEIAERCTFLFLNEAAHCLGDGILSEPMHGDIGAIFGLGFPPFTGGPSRFADRLGVKEVVARLDAFAEQHGARFEPAPILRDMARARARRKQRFYP</sequence>
<evidence type="ECO:0000256" key="11">
    <source>
        <dbReference type="ARBA" id="ARBA00023268"/>
    </source>
</evidence>
<reference evidence="16 17" key="1">
    <citation type="submission" date="2023-09" db="EMBL/GenBank/DDBJ databases">
        <authorList>
            <person name="Rey-Velasco X."/>
        </authorList>
    </citation>
    <scope>NUCLEOTIDE SEQUENCE [LARGE SCALE GENOMIC DNA]</scope>
    <source>
        <strain evidence="16 17">W335</strain>
    </source>
</reference>
<dbReference type="InterPro" id="IPR029045">
    <property type="entry name" value="ClpP/crotonase-like_dom_sf"/>
</dbReference>
<dbReference type="PROSITE" id="PS00067">
    <property type="entry name" value="3HCDH"/>
    <property type="match status" value="1"/>
</dbReference>
<keyword evidence="6" id="KW-0442">Lipid degradation</keyword>
<dbReference type="SUPFAM" id="SSF48179">
    <property type="entry name" value="6-phosphogluconate dehydrogenase C-terminal domain-like"/>
    <property type="match status" value="2"/>
</dbReference>
<evidence type="ECO:0000256" key="13">
    <source>
        <dbReference type="RuleBase" id="RU003707"/>
    </source>
</evidence>
<evidence type="ECO:0000256" key="6">
    <source>
        <dbReference type="ARBA" id="ARBA00022963"/>
    </source>
</evidence>
<protein>
    <recommendedName>
        <fullName evidence="4">enoyl-CoA hydratase</fullName>
        <ecNumber evidence="4">4.2.1.17</ecNumber>
    </recommendedName>
</protein>
<dbReference type="InterPro" id="IPR001753">
    <property type="entry name" value="Enoyl-CoA_hydra/iso"/>
</dbReference>
<keyword evidence="5" id="KW-0276">Fatty acid metabolism</keyword>
<dbReference type="EC" id="4.2.1.17" evidence="4"/>
<dbReference type="Pfam" id="PF00378">
    <property type="entry name" value="ECH_1"/>
    <property type="match status" value="1"/>
</dbReference>
<comment type="pathway">
    <text evidence="1">Lipid metabolism; fatty acid beta-oxidation.</text>
</comment>
<dbReference type="PROSITE" id="PS00166">
    <property type="entry name" value="ENOYL_COA_HYDRATASE"/>
    <property type="match status" value="1"/>
</dbReference>
<evidence type="ECO:0000256" key="7">
    <source>
        <dbReference type="ARBA" id="ARBA00023002"/>
    </source>
</evidence>
<dbReference type="GO" id="GO:0003857">
    <property type="term" value="F:(3S)-3-hydroxyacyl-CoA dehydrogenase (NAD+) activity"/>
    <property type="evidence" value="ECO:0007669"/>
    <property type="project" value="UniProtKB-EC"/>
</dbReference>
<keyword evidence="17" id="KW-1185">Reference proteome</keyword>
<dbReference type="InterPro" id="IPR006180">
    <property type="entry name" value="3-OHacyl-CoA_DH_CS"/>
</dbReference>
<dbReference type="CDD" id="cd06558">
    <property type="entry name" value="crotonase-like"/>
    <property type="match status" value="1"/>
</dbReference>
<evidence type="ECO:0000256" key="3">
    <source>
        <dbReference type="ARBA" id="ARBA00008750"/>
    </source>
</evidence>
<keyword evidence="11" id="KW-0511">Multifunctional enzyme</keyword>
<evidence type="ECO:0000256" key="5">
    <source>
        <dbReference type="ARBA" id="ARBA00022832"/>
    </source>
</evidence>
<evidence type="ECO:0000313" key="16">
    <source>
        <dbReference type="EMBL" id="MDT0633899.1"/>
    </source>
</evidence>
<dbReference type="EMBL" id="JAVRIB010000002">
    <property type="protein sequence ID" value="MDT0633899.1"/>
    <property type="molecule type" value="Genomic_DNA"/>
</dbReference>
<dbReference type="InterPro" id="IPR036291">
    <property type="entry name" value="NAD(P)-bd_dom_sf"/>
</dbReference>
<dbReference type="GO" id="GO:0008692">
    <property type="term" value="F:3-hydroxybutyryl-CoA epimerase activity"/>
    <property type="evidence" value="ECO:0007669"/>
    <property type="project" value="UniProtKB-EC"/>
</dbReference>
<evidence type="ECO:0000256" key="2">
    <source>
        <dbReference type="ARBA" id="ARBA00007005"/>
    </source>
</evidence>
<evidence type="ECO:0000256" key="1">
    <source>
        <dbReference type="ARBA" id="ARBA00005005"/>
    </source>
</evidence>
<evidence type="ECO:0000259" key="15">
    <source>
        <dbReference type="Pfam" id="PF02737"/>
    </source>
</evidence>
<dbReference type="RefSeq" id="WP_311651626.1">
    <property type="nucleotide sequence ID" value="NZ_JAVRIB010000002.1"/>
</dbReference>
<dbReference type="InterPro" id="IPR006176">
    <property type="entry name" value="3-OHacyl-CoA_DH_NAD-bd"/>
</dbReference>
<dbReference type="NCBIfam" id="NF008363">
    <property type="entry name" value="PRK11154.1"/>
    <property type="match status" value="1"/>
</dbReference>
<keyword evidence="16" id="KW-0413">Isomerase</keyword>
<feature type="domain" description="3-hydroxyacyl-CoA dehydrogenase C-terminal" evidence="14">
    <location>
        <begin position="509"/>
        <end position="602"/>
    </location>
</feature>
<comment type="similarity">
    <text evidence="13">Belongs to the enoyl-CoA hydratase/isomerase family.</text>
</comment>
<comment type="caution">
    <text evidence="16">The sequence shown here is derived from an EMBL/GenBank/DDBJ whole genome shotgun (WGS) entry which is preliminary data.</text>
</comment>
<dbReference type="Gene3D" id="3.90.226.10">
    <property type="entry name" value="2-enoyl-CoA Hydratase, Chain A, domain 1"/>
    <property type="match status" value="1"/>
</dbReference>
<dbReference type="SUPFAM" id="SSF52096">
    <property type="entry name" value="ClpP/crotonase"/>
    <property type="match status" value="1"/>
</dbReference>